<dbReference type="Proteomes" id="UP000568486">
    <property type="component" value="Unassembled WGS sequence"/>
</dbReference>
<keyword evidence="2" id="KW-1185">Reference proteome</keyword>
<gene>
    <name evidence="1" type="ORF">HED52_06925</name>
</gene>
<dbReference type="EMBL" id="JAAVLR010000001">
    <property type="protein sequence ID" value="NKC28061.1"/>
    <property type="molecule type" value="Genomic_DNA"/>
</dbReference>
<organism evidence="1 2">
    <name type="scientific">Brucella ciceri</name>
    <dbReference type="NCBI Taxonomy" id="391287"/>
    <lineage>
        <taxon>Bacteria</taxon>
        <taxon>Pseudomonadati</taxon>
        <taxon>Pseudomonadota</taxon>
        <taxon>Alphaproteobacteria</taxon>
        <taxon>Hyphomicrobiales</taxon>
        <taxon>Brucellaceae</taxon>
        <taxon>Brucella/Ochrobactrum group</taxon>
        <taxon>Brucella</taxon>
    </lineage>
</organism>
<sequence>MTADVTDMPLVRREMMIKERLSRGVIFPDKDAIDFAACLTTFPRSTAV</sequence>
<evidence type="ECO:0000313" key="2">
    <source>
        <dbReference type="Proteomes" id="UP000568486"/>
    </source>
</evidence>
<comment type="caution">
    <text evidence="1">The sequence shown here is derived from an EMBL/GenBank/DDBJ whole genome shotgun (WGS) entry which is preliminary data.</text>
</comment>
<name>A0ABX1DT34_9HYPH</name>
<accession>A0ABX1DT34</accession>
<proteinExistence type="predicted"/>
<protein>
    <submittedName>
        <fullName evidence="1">Uncharacterized protein</fullName>
    </submittedName>
</protein>
<reference evidence="1 2" key="1">
    <citation type="submission" date="2020-03" db="EMBL/GenBank/DDBJ databases">
        <title>Whole genome sequencing of clinical and environmental type strains of Ochrobactrum.</title>
        <authorList>
            <person name="Dharne M."/>
        </authorList>
    </citation>
    <scope>NUCLEOTIDE SEQUENCE [LARGE SCALE GENOMIC DNA]</scope>
    <source>
        <strain evidence="1 2">DSM 22292</strain>
    </source>
</reference>
<evidence type="ECO:0000313" key="1">
    <source>
        <dbReference type="EMBL" id="NKC28061.1"/>
    </source>
</evidence>